<dbReference type="AlphaFoldDB" id="A0AAW0F3R7"/>
<feature type="region of interest" description="Disordered" evidence="1">
    <location>
        <begin position="147"/>
        <end position="172"/>
    </location>
</feature>
<name>A0AAW0F3R7_9TRYP</name>
<dbReference type="Proteomes" id="UP001430356">
    <property type="component" value="Unassembled WGS sequence"/>
</dbReference>
<evidence type="ECO:0000313" key="2">
    <source>
        <dbReference type="EMBL" id="KAK7199758.1"/>
    </source>
</evidence>
<dbReference type="EMBL" id="JAECZO010000001">
    <property type="protein sequence ID" value="KAK7199758.1"/>
    <property type="molecule type" value="Genomic_DNA"/>
</dbReference>
<proteinExistence type="predicted"/>
<reference evidence="2 3" key="1">
    <citation type="journal article" date="2021" name="MBio">
        <title>A New Model Trypanosomatid, Novymonas esmeraldas: Genomic Perception of Its 'Candidatus Pandoraea novymonadis' Endosymbiont.</title>
        <authorList>
            <person name="Zakharova A."/>
            <person name="Saura A."/>
            <person name="Butenko A."/>
            <person name="Podesvova L."/>
            <person name="Warmusova S."/>
            <person name="Kostygov A.Y."/>
            <person name="Nenarokova A."/>
            <person name="Lukes J."/>
            <person name="Opperdoes F.R."/>
            <person name="Yurchenko V."/>
        </authorList>
    </citation>
    <scope>NUCLEOTIDE SEQUENCE [LARGE SCALE GENOMIC DNA]</scope>
    <source>
        <strain evidence="2 3">E262AT.01</strain>
    </source>
</reference>
<sequence>MSFSAAPSMMTCFGILREEQLGDSVEGTERLTHLFPILEGVDGGSAEYAPENRAIMDMVDSLREAGGPDAVRLHPIRWRGETEASIRAQMTPVLKHYRDQIILMQERTQRRVLECSELNDRVPLLSDYYQSTPPKWRLMAYRAAGARGRGTDSESLLRTPASVISTTSDMRREQQLRETFQRLEDAAERRGSYSGASSAVKGRPGSMQDYGDLESYKMLRNSPSPRAPLGHPEPEHDSESGGGETIDSAAAQGDSERH</sequence>
<feature type="region of interest" description="Disordered" evidence="1">
    <location>
        <begin position="184"/>
        <end position="258"/>
    </location>
</feature>
<protein>
    <submittedName>
        <fullName evidence="2">Uncharacterized protein</fullName>
    </submittedName>
</protein>
<comment type="caution">
    <text evidence="2">The sequence shown here is derived from an EMBL/GenBank/DDBJ whole genome shotgun (WGS) entry which is preliminary data.</text>
</comment>
<evidence type="ECO:0000256" key="1">
    <source>
        <dbReference type="SAM" id="MobiDB-lite"/>
    </source>
</evidence>
<evidence type="ECO:0000313" key="3">
    <source>
        <dbReference type="Proteomes" id="UP001430356"/>
    </source>
</evidence>
<accession>A0AAW0F3R7</accession>
<gene>
    <name evidence="2" type="ORF">NESM_000022000</name>
</gene>
<organism evidence="2 3">
    <name type="scientific">Novymonas esmeraldas</name>
    <dbReference type="NCBI Taxonomy" id="1808958"/>
    <lineage>
        <taxon>Eukaryota</taxon>
        <taxon>Discoba</taxon>
        <taxon>Euglenozoa</taxon>
        <taxon>Kinetoplastea</taxon>
        <taxon>Metakinetoplastina</taxon>
        <taxon>Trypanosomatida</taxon>
        <taxon>Trypanosomatidae</taxon>
        <taxon>Novymonas</taxon>
    </lineage>
</organism>
<keyword evidence="3" id="KW-1185">Reference proteome</keyword>